<name>A0A365GZ43_9ACTN</name>
<dbReference type="Pfam" id="PF01565">
    <property type="entry name" value="FAD_binding_4"/>
    <property type="match status" value="1"/>
</dbReference>
<evidence type="ECO:0000313" key="5">
    <source>
        <dbReference type="Proteomes" id="UP000251891"/>
    </source>
</evidence>
<evidence type="ECO:0000259" key="3">
    <source>
        <dbReference type="PROSITE" id="PS51387"/>
    </source>
</evidence>
<reference evidence="4 5" key="1">
    <citation type="submission" date="2018-06" db="EMBL/GenBank/DDBJ databases">
        <title>Actinomadura craniellae sp. nov. isolated from marine sponge Craniella sp.</title>
        <authorList>
            <person name="Li L."/>
            <person name="Xu Q.H."/>
            <person name="Lin H.W."/>
            <person name="Lu Y.H."/>
        </authorList>
    </citation>
    <scope>NUCLEOTIDE SEQUENCE [LARGE SCALE GENOMIC DNA]</scope>
    <source>
        <strain evidence="4 5">LHW63021</strain>
    </source>
</reference>
<comment type="caution">
    <text evidence="4">The sequence shown here is derived from an EMBL/GenBank/DDBJ whole genome shotgun (WGS) entry which is preliminary data.</text>
</comment>
<gene>
    <name evidence="4" type="ORF">DPM19_27210</name>
</gene>
<dbReference type="InterPro" id="IPR006094">
    <property type="entry name" value="Oxid_FAD_bind_N"/>
</dbReference>
<dbReference type="GO" id="GO:0003824">
    <property type="term" value="F:catalytic activity"/>
    <property type="evidence" value="ECO:0007669"/>
    <property type="project" value="InterPro"/>
</dbReference>
<feature type="domain" description="FAD-binding PCMH-type" evidence="3">
    <location>
        <begin position="23"/>
        <end position="202"/>
    </location>
</feature>
<evidence type="ECO:0000313" key="4">
    <source>
        <dbReference type="EMBL" id="RAY12038.1"/>
    </source>
</evidence>
<accession>A0A365GZ43</accession>
<keyword evidence="2" id="KW-0274">FAD</keyword>
<sequence>MNVQEALEKACPDVRSGAAADAVLGVRPRWVASPGTVAEAAGTLRAAAAHGLAVVPRGAGTRLGWGAPPRECDLVVDTRRLDRVIEHAAGDLVVTVEAGLPVDRLAEVLAGQGQRLALDRPLAGSTVGGTLATGAAGPLRLLYGGPRDLVIGITVVRADGEVARSGGKVVKNVAGYDLGRLFTGSFGTLGLIVAASFRLHPLPAARAYVTARVDDPHPAVQAVLHSAAVPAAVEIHAPPGGPYAVGVLVEGVAAGIAARAEQVARLLGPAAEVGDEPPAWWNRPPAAADDLLLELTLPPAALPGVLAAAGEAGAEVGGSAGTGRLHARLPASAAAAVPELRDRLAPLDAGLVVRAAPPGLHAGLDLWGPVPALRLMRRVKDQFDPGHRMSPGRFAGGI</sequence>
<dbReference type="RefSeq" id="WP_111870905.1">
    <property type="nucleotide sequence ID" value="NZ_QLYX01000015.1"/>
</dbReference>
<dbReference type="PANTHER" id="PTHR11748:SF103">
    <property type="entry name" value="GLYCOLATE OXIDASE SUBUNIT GLCE"/>
    <property type="match status" value="1"/>
</dbReference>
<dbReference type="InterPro" id="IPR016166">
    <property type="entry name" value="FAD-bd_PCMH"/>
</dbReference>
<dbReference type="InterPro" id="IPR016164">
    <property type="entry name" value="FAD-linked_Oxase-like_C"/>
</dbReference>
<evidence type="ECO:0000256" key="1">
    <source>
        <dbReference type="ARBA" id="ARBA00022630"/>
    </source>
</evidence>
<dbReference type="EMBL" id="QLYX01000015">
    <property type="protein sequence ID" value="RAY12038.1"/>
    <property type="molecule type" value="Genomic_DNA"/>
</dbReference>
<dbReference type="Gene3D" id="3.30.465.10">
    <property type="match status" value="1"/>
</dbReference>
<dbReference type="SUPFAM" id="SSF55103">
    <property type="entry name" value="FAD-linked oxidases, C-terminal domain"/>
    <property type="match status" value="1"/>
</dbReference>
<dbReference type="AlphaFoldDB" id="A0A365GZ43"/>
<evidence type="ECO:0000256" key="2">
    <source>
        <dbReference type="ARBA" id="ARBA00022827"/>
    </source>
</evidence>
<keyword evidence="5" id="KW-1185">Reference proteome</keyword>
<organism evidence="4 5">
    <name type="scientific">Actinomadura craniellae</name>
    <dbReference type="NCBI Taxonomy" id="2231787"/>
    <lineage>
        <taxon>Bacteria</taxon>
        <taxon>Bacillati</taxon>
        <taxon>Actinomycetota</taxon>
        <taxon>Actinomycetes</taxon>
        <taxon>Streptosporangiales</taxon>
        <taxon>Thermomonosporaceae</taxon>
        <taxon>Actinomadura</taxon>
    </lineage>
</organism>
<dbReference type="PROSITE" id="PS51387">
    <property type="entry name" value="FAD_PCMH"/>
    <property type="match status" value="1"/>
</dbReference>
<dbReference type="InterPro" id="IPR036318">
    <property type="entry name" value="FAD-bd_PCMH-like_sf"/>
</dbReference>
<keyword evidence="1" id="KW-0285">Flavoprotein</keyword>
<dbReference type="SUPFAM" id="SSF56176">
    <property type="entry name" value="FAD-binding/transporter-associated domain-like"/>
    <property type="match status" value="1"/>
</dbReference>
<dbReference type="GO" id="GO:0071949">
    <property type="term" value="F:FAD binding"/>
    <property type="evidence" value="ECO:0007669"/>
    <property type="project" value="InterPro"/>
</dbReference>
<dbReference type="Proteomes" id="UP000251891">
    <property type="component" value="Unassembled WGS sequence"/>
</dbReference>
<dbReference type="OrthoDB" id="9811557at2"/>
<proteinExistence type="predicted"/>
<protein>
    <submittedName>
        <fullName evidence="4">FAD-binding oxidoreductase</fullName>
    </submittedName>
</protein>
<dbReference type="InterPro" id="IPR016169">
    <property type="entry name" value="FAD-bd_PCMH_sub2"/>
</dbReference>
<dbReference type="PANTHER" id="PTHR11748">
    <property type="entry name" value="D-LACTATE DEHYDROGENASE"/>
    <property type="match status" value="1"/>
</dbReference>